<evidence type="ECO:0000313" key="2">
    <source>
        <dbReference type="Proteomes" id="UP000317909"/>
    </source>
</evidence>
<keyword evidence="2" id="KW-1185">Reference proteome</keyword>
<dbReference type="KEGG" id="llh:I41_01210"/>
<evidence type="ECO:0000313" key="1">
    <source>
        <dbReference type="EMBL" id="QDT70966.1"/>
    </source>
</evidence>
<dbReference type="OrthoDB" id="7059891at2"/>
<evidence type="ECO:0008006" key="3">
    <source>
        <dbReference type="Google" id="ProtNLM"/>
    </source>
</evidence>
<gene>
    <name evidence="1" type="ORF">I41_01210</name>
</gene>
<dbReference type="AlphaFoldDB" id="A0A517TRG5"/>
<organism evidence="1 2">
    <name type="scientific">Lacipirellula limnantheis</name>
    <dbReference type="NCBI Taxonomy" id="2528024"/>
    <lineage>
        <taxon>Bacteria</taxon>
        <taxon>Pseudomonadati</taxon>
        <taxon>Planctomycetota</taxon>
        <taxon>Planctomycetia</taxon>
        <taxon>Pirellulales</taxon>
        <taxon>Lacipirellulaceae</taxon>
        <taxon>Lacipirellula</taxon>
    </lineage>
</organism>
<dbReference type="Proteomes" id="UP000317909">
    <property type="component" value="Chromosome"/>
</dbReference>
<sequence>MKKTPEVQPSGLNGLTYVRHEKISLKTHARFCEAWLHDQICNDTSILGLGELDVIQRERPLHGGGRLDMLLSDGANGIRYEVEIMLGATDPSHIIRCIEYWDIERRRYPAYEHVAVIVAEEITTRFLNVVSLLAGSIPIIAVQLNALQVGDQLLLDFTKVLDQRMLREDDEGQPVGEDVDRQWYVTRKGDQNMQVCDRLLEYAKEIEKGYELRYTKTQIGIRPGGSFFNVIVFWPKQKFVQTTVRLNDPLPWVTKLEGAGIDARSPRDGRLRMVLTLAEVNQNEALLKELVQQAVKENEA</sequence>
<protein>
    <recommendedName>
        <fullName evidence="3">DUF5655 domain-containing protein</fullName>
    </recommendedName>
</protein>
<reference evidence="1 2" key="1">
    <citation type="submission" date="2019-02" db="EMBL/GenBank/DDBJ databases">
        <title>Deep-cultivation of Planctomycetes and their phenomic and genomic characterization uncovers novel biology.</title>
        <authorList>
            <person name="Wiegand S."/>
            <person name="Jogler M."/>
            <person name="Boedeker C."/>
            <person name="Pinto D."/>
            <person name="Vollmers J."/>
            <person name="Rivas-Marin E."/>
            <person name="Kohn T."/>
            <person name="Peeters S.H."/>
            <person name="Heuer A."/>
            <person name="Rast P."/>
            <person name="Oberbeckmann S."/>
            <person name="Bunk B."/>
            <person name="Jeske O."/>
            <person name="Meyerdierks A."/>
            <person name="Storesund J.E."/>
            <person name="Kallscheuer N."/>
            <person name="Luecker S."/>
            <person name="Lage O.M."/>
            <person name="Pohl T."/>
            <person name="Merkel B.J."/>
            <person name="Hornburger P."/>
            <person name="Mueller R.-W."/>
            <person name="Bruemmer F."/>
            <person name="Labrenz M."/>
            <person name="Spormann A.M."/>
            <person name="Op den Camp H."/>
            <person name="Overmann J."/>
            <person name="Amann R."/>
            <person name="Jetten M.S.M."/>
            <person name="Mascher T."/>
            <person name="Medema M.H."/>
            <person name="Devos D.P."/>
            <person name="Kaster A.-K."/>
            <person name="Ovreas L."/>
            <person name="Rohde M."/>
            <person name="Galperin M.Y."/>
            <person name="Jogler C."/>
        </authorList>
    </citation>
    <scope>NUCLEOTIDE SEQUENCE [LARGE SCALE GENOMIC DNA]</scope>
    <source>
        <strain evidence="1 2">I41</strain>
    </source>
</reference>
<proteinExistence type="predicted"/>
<dbReference type="EMBL" id="CP036339">
    <property type="protein sequence ID" value="QDT70966.1"/>
    <property type="molecule type" value="Genomic_DNA"/>
</dbReference>
<dbReference type="RefSeq" id="WP_145429972.1">
    <property type="nucleotide sequence ID" value="NZ_CP036339.1"/>
</dbReference>
<name>A0A517TRG5_9BACT</name>
<accession>A0A517TRG5</accession>